<accession>A0ABZ1CIA3</accession>
<reference evidence="1 2" key="1">
    <citation type="submission" date="2023-12" db="EMBL/GenBank/DDBJ databases">
        <title>Thiobacillus sedimentum sp. nov., a chemolithoautotrophic sulfur-oxidizing bacterium isolated from freshwater sediment.</title>
        <authorList>
            <person name="Luo J."/>
            <person name="Dai C."/>
        </authorList>
    </citation>
    <scope>NUCLEOTIDE SEQUENCE [LARGE SCALE GENOMIC DNA]</scope>
    <source>
        <strain evidence="1 2">SCUT-2</strain>
    </source>
</reference>
<organism evidence="1 2">
    <name type="scientific">Thiobacillus sedimenti</name>
    <dbReference type="NCBI Taxonomy" id="3110231"/>
    <lineage>
        <taxon>Bacteria</taxon>
        <taxon>Pseudomonadati</taxon>
        <taxon>Pseudomonadota</taxon>
        <taxon>Betaproteobacteria</taxon>
        <taxon>Nitrosomonadales</taxon>
        <taxon>Thiobacillaceae</taxon>
        <taxon>Thiobacillus</taxon>
    </lineage>
</organism>
<dbReference type="PANTHER" id="PTHR18964">
    <property type="entry name" value="ROK (REPRESSOR, ORF, KINASE) FAMILY"/>
    <property type="match status" value="1"/>
</dbReference>
<gene>
    <name evidence="1" type="ORF">VA613_12105</name>
</gene>
<dbReference type="PROSITE" id="PS01125">
    <property type="entry name" value="ROK"/>
    <property type="match status" value="1"/>
</dbReference>
<dbReference type="EMBL" id="CP141769">
    <property type="protein sequence ID" value="WRS38738.1"/>
    <property type="molecule type" value="Genomic_DNA"/>
</dbReference>
<dbReference type="Proteomes" id="UP001334732">
    <property type="component" value="Chromosome"/>
</dbReference>
<dbReference type="CDD" id="cd24066">
    <property type="entry name" value="ASKHA_NBD_ROK_EcFRK-like"/>
    <property type="match status" value="1"/>
</dbReference>
<sequence>MRDFSTAAPALRPPTVRLGVDLGGTKIELVALDGGGREILRRRVPTPQGDYLATVAAVAALVHAAEVELGQPGSVGIGTPGAISPASDRMKNCNSTCLNGQPLQEDLERALNREVRLANDADCFALSEAVDGSGAGADTVFGVILGTGVGGGVVVRGQLLKGANAIAGEWGHSPLPYFQFAAAPSDRDGTGQHPATGEPILHPWPSPRELDAAPACYCGKKGCIETWLSGPAFAADHVRYGGEDLPAHEIAQLAAAGYGPCSATLARYEERLARALASVINLIDPDVIVLGGGLSNIERLYDTVPRLWPRYVFSDRVDTKLVPPTHGDSSGGRGAAWLWEA</sequence>
<name>A0ABZ1CIA3_9PROT</name>
<proteinExistence type="predicted"/>
<dbReference type="InterPro" id="IPR000600">
    <property type="entry name" value="ROK"/>
</dbReference>
<dbReference type="Gene3D" id="3.30.420.40">
    <property type="match status" value="2"/>
</dbReference>
<dbReference type="Pfam" id="PF00480">
    <property type="entry name" value="ROK"/>
    <property type="match status" value="1"/>
</dbReference>
<keyword evidence="2" id="KW-1185">Reference proteome</keyword>
<dbReference type="SUPFAM" id="SSF53067">
    <property type="entry name" value="Actin-like ATPase domain"/>
    <property type="match status" value="1"/>
</dbReference>
<dbReference type="InterPro" id="IPR043129">
    <property type="entry name" value="ATPase_NBD"/>
</dbReference>
<evidence type="ECO:0000313" key="2">
    <source>
        <dbReference type="Proteomes" id="UP001334732"/>
    </source>
</evidence>
<protein>
    <submittedName>
        <fullName evidence="1">ROK family protein</fullName>
    </submittedName>
</protein>
<dbReference type="RefSeq" id="WP_324779270.1">
    <property type="nucleotide sequence ID" value="NZ_CP141769.1"/>
</dbReference>
<evidence type="ECO:0000313" key="1">
    <source>
        <dbReference type="EMBL" id="WRS38738.1"/>
    </source>
</evidence>
<dbReference type="InterPro" id="IPR049874">
    <property type="entry name" value="ROK_cs"/>
</dbReference>
<dbReference type="PANTHER" id="PTHR18964:SF174">
    <property type="entry name" value="D-ALLOSE KINASE-RELATED"/>
    <property type="match status" value="1"/>
</dbReference>